<keyword evidence="5" id="KW-1185">Reference proteome</keyword>
<dbReference type="PANTHER" id="PTHR46652:SF3">
    <property type="entry name" value="LEUCINE-RICH REPEAT-CONTAINING PROTEIN 9"/>
    <property type="match status" value="1"/>
</dbReference>
<dbReference type="Proteomes" id="UP001642409">
    <property type="component" value="Unassembled WGS sequence"/>
</dbReference>
<comment type="caution">
    <text evidence="3">The sequence shown here is derived from an EMBL/GenBank/DDBJ whole genome shotgun (WGS) entry which is preliminary data.</text>
</comment>
<evidence type="ECO:0000256" key="2">
    <source>
        <dbReference type="ARBA" id="ARBA00022737"/>
    </source>
</evidence>
<organism evidence="3">
    <name type="scientific">Hexamita inflata</name>
    <dbReference type="NCBI Taxonomy" id="28002"/>
    <lineage>
        <taxon>Eukaryota</taxon>
        <taxon>Metamonada</taxon>
        <taxon>Diplomonadida</taxon>
        <taxon>Hexamitidae</taxon>
        <taxon>Hexamitinae</taxon>
        <taxon>Hexamita</taxon>
    </lineage>
</organism>
<dbReference type="InterPro" id="IPR050836">
    <property type="entry name" value="SDS22/Internalin_LRR"/>
</dbReference>
<evidence type="ECO:0000256" key="1">
    <source>
        <dbReference type="ARBA" id="ARBA00022614"/>
    </source>
</evidence>
<keyword evidence="1" id="KW-0433">Leucine-rich repeat</keyword>
<dbReference type="AlphaFoldDB" id="A0AA86NLM6"/>
<evidence type="ECO:0000313" key="3">
    <source>
        <dbReference type="EMBL" id="CAI9921318.1"/>
    </source>
</evidence>
<dbReference type="PANTHER" id="PTHR46652">
    <property type="entry name" value="LEUCINE-RICH REPEAT AND IQ DOMAIN-CONTAINING PROTEIN 1-RELATED"/>
    <property type="match status" value="1"/>
</dbReference>
<evidence type="ECO:0000313" key="5">
    <source>
        <dbReference type="Proteomes" id="UP001642409"/>
    </source>
</evidence>
<dbReference type="EMBL" id="CAXDID020000388">
    <property type="protein sequence ID" value="CAL6085739.1"/>
    <property type="molecule type" value="Genomic_DNA"/>
</dbReference>
<dbReference type="InterPro" id="IPR025875">
    <property type="entry name" value="Leu-rich_rpt_4"/>
</dbReference>
<dbReference type="EMBL" id="CATOUU010000220">
    <property type="protein sequence ID" value="CAI9921318.1"/>
    <property type="molecule type" value="Genomic_DNA"/>
</dbReference>
<accession>A0AA86NLM6</accession>
<keyword evidence="2" id="KW-0677">Repeat</keyword>
<name>A0AA86NLM6_9EUKA</name>
<dbReference type="InterPro" id="IPR032675">
    <property type="entry name" value="LRR_dom_sf"/>
</dbReference>
<dbReference type="SMART" id="SM00369">
    <property type="entry name" value="LRR_TYP"/>
    <property type="match status" value="4"/>
</dbReference>
<dbReference type="PRINTS" id="PR00019">
    <property type="entry name" value="LEURICHRPT"/>
</dbReference>
<sequence length="377" mass="43268">MIDRRINDPEIKGEHIVEQSKTLKYHNNLVKLTLDGNGITNIDVLSTLENLEELDLSRNRGLNVSPIQHLTKLTKLTLESCALRDIQGLSHLTNLIYLNLNGNVEVIIVPLGQLTQLVSLYLLGCSLISQQISSQNPTQQFEIKTIIDYSFCSLVNLKFLDVSFNIIETITPLQYLVNLISLDISYNRIKDLTALRKLTNLEVLNMSQNSLADITPLQYLIKLTKLDSSSCQIYDVSVLRLLNNLQYLELNENLIHDIVPLFQLKNLTELYLNSNRITNFASLLLLEHHSNFYKFEFSDQYEPTINELKIYLKIQRIDSSTVLLQDISHQRKQINARVNPMKEQISQCLLNLNNNHLQFSRNVVSIFKQLEAGESCQ</sequence>
<proteinExistence type="predicted"/>
<reference evidence="3" key="1">
    <citation type="submission" date="2023-06" db="EMBL/GenBank/DDBJ databases">
        <authorList>
            <person name="Kurt Z."/>
        </authorList>
    </citation>
    <scope>NUCLEOTIDE SEQUENCE</scope>
</reference>
<dbReference type="SUPFAM" id="SSF52058">
    <property type="entry name" value="L domain-like"/>
    <property type="match status" value="1"/>
</dbReference>
<reference evidence="4 5" key="2">
    <citation type="submission" date="2024-07" db="EMBL/GenBank/DDBJ databases">
        <authorList>
            <person name="Akdeniz Z."/>
        </authorList>
    </citation>
    <scope>NUCLEOTIDE SEQUENCE [LARGE SCALE GENOMIC DNA]</scope>
</reference>
<dbReference type="InterPro" id="IPR001611">
    <property type="entry name" value="Leu-rich_rpt"/>
</dbReference>
<dbReference type="InterPro" id="IPR003591">
    <property type="entry name" value="Leu-rich_rpt_typical-subtyp"/>
</dbReference>
<gene>
    <name evidence="4" type="ORF">HINF_LOCUS62823</name>
    <name evidence="3" type="ORF">HINF_LOCUS8963</name>
</gene>
<evidence type="ECO:0000313" key="4">
    <source>
        <dbReference type="EMBL" id="CAL6085739.1"/>
    </source>
</evidence>
<dbReference type="SMART" id="SM00365">
    <property type="entry name" value="LRR_SD22"/>
    <property type="match status" value="7"/>
</dbReference>
<dbReference type="PROSITE" id="PS51450">
    <property type="entry name" value="LRR"/>
    <property type="match status" value="8"/>
</dbReference>
<dbReference type="Pfam" id="PF12799">
    <property type="entry name" value="LRR_4"/>
    <property type="match status" value="2"/>
</dbReference>
<dbReference type="Gene3D" id="3.80.10.10">
    <property type="entry name" value="Ribonuclease Inhibitor"/>
    <property type="match status" value="2"/>
</dbReference>
<protein>
    <submittedName>
        <fullName evidence="3">Leucine Rich Repeat (LRR)-containing protein</fullName>
    </submittedName>
    <submittedName>
        <fullName evidence="4">Leucine_Rich Repeat (LRR)-containing protein</fullName>
    </submittedName>
</protein>